<accession>A0A8S5MDD7</accession>
<name>A0A8S5MDD7_9CAUD</name>
<dbReference type="EMBL" id="BK014882">
    <property type="protein sequence ID" value="DAD80236.1"/>
    <property type="molecule type" value="Genomic_DNA"/>
</dbReference>
<organism evidence="1">
    <name type="scientific">Caudovirales sp. ctTqA28</name>
    <dbReference type="NCBI Taxonomy" id="2826775"/>
    <lineage>
        <taxon>Viruses</taxon>
        <taxon>Duplodnaviria</taxon>
        <taxon>Heunggongvirae</taxon>
        <taxon>Uroviricota</taxon>
        <taxon>Caudoviricetes</taxon>
    </lineage>
</organism>
<reference evidence="1" key="1">
    <citation type="journal article" date="2021" name="Proc. Natl. Acad. Sci. U.S.A.">
        <title>A Catalog of Tens of Thousands of Viruses from Human Metagenomes Reveals Hidden Associations with Chronic Diseases.</title>
        <authorList>
            <person name="Tisza M.J."/>
            <person name="Buck C.B."/>
        </authorList>
    </citation>
    <scope>NUCLEOTIDE SEQUENCE</scope>
    <source>
        <strain evidence="1">CtTqA28</strain>
    </source>
</reference>
<evidence type="ECO:0000313" key="1">
    <source>
        <dbReference type="EMBL" id="DAD80236.1"/>
    </source>
</evidence>
<sequence length="370" mass="40880">MSSVNNLVNPAVSVSGEVDTLLIEKFDGQVKLAYKEMVNMMRYFDLKEVVGTNSVSNKYMGTTQVQGLAPGADVKGTPVEFDKNQLVIDTVVIARNNVGILADVQDDIQTKGKLAVDQVEQLGQTEDRMLIQQLAYGAIKNTSAKRTKPRVKGHGFSTDIKVKEETMEYPNAVQAAIEAVLESMVKQNVPIQRIACIIDWTYFNVLRDAERIVNATYNTASGTTINGFVLKSYNIPVVPTNQMPNKARDQQDVDGNVSDHHLLSKATNGYRYDVLDTGDDRMDKVVAVLFGSEGLMVGRSISLQGKIWMNDQNKTWYIDSWMAEGAIPDRWEHLGAVRIVPDASASEDIAVRKRANRKVIPVSTTPLPTA</sequence>
<protein>
    <submittedName>
        <fullName evidence="1">Major capsid protein</fullName>
    </submittedName>
</protein>
<proteinExistence type="predicted"/>